<gene>
    <name evidence="1" type="ORF">SRAS04492_LOCUS2295</name>
</gene>
<organism evidence="1">
    <name type="scientific">Strombidium rassoulzadegani</name>
    <dbReference type="NCBI Taxonomy" id="1082188"/>
    <lineage>
        <taxon>Eukaryota</taxon>
        <taxon>Sar</taxon>
        <taxon>Alveolata</taxon>
        <taxon>Ciliophora</taxon>
        <taxon>Intramacronucleata</taxon>
        <taxon>Spirotrichea</taxon>
        <taxon>Oligotrichia</taxon>
        <taxon>Strombidiidae</taxon>
        <taxon>Strombidium</taxon>
    </lineage>
</organism>
<accession>A0A7S3CK39</accession>
<evidence type="ECO:0000313" key="1">
    <source>
        <dbReference type="EMBL" id="CAE0230501.1"/>
    </source>
</evidence>
<sequence length="148" mass="17442">MKDEGYLVEFPNAAAHEHIKRDHNRSKQVSILYPVGIDEEPQVEVRGSKSTYKQESLHLLSLIWNDADFGLAGGGSKNKKQTWMDVIEQNRLLEDDEDHTQFLYRKDLMLYNNQEDEDQNQERVRRSKKVAQKNVHLQDIYDFTTDYN</sequence>
<proteinExistence type="predicted"/>
<dbReference type="EMBL" id="HBIA01004390">
    <property type="protein sequence ID" value="CAE0230501.1"/>
    <property type="molecule type" value="Transcribed_RNA"/>
</dbReference>
<dbReference type="AlphaFoldDB" id="A0A7S3CK39"/>
<name>A0A7S3CK39_9SPIT</name>
<protein>
    <submittedName>
        <fullName evidence="1">Uncharacterized protein</fullName>
    </submittedName>
</protein>
<reference evidence="1" key="1">
    <citation type="submission" date="2021-01" db="EMBL/GenBank/DDBJ databases">
        <authorList>
            <person name="Corre E."/>
            <person name="Pelletier E."/>
            <person name="Niang G."/>
            <person name="Scheremetjew M."/>
            <person name="Finn R."/>
            <person name="Kale V."/>
            <person name="Holt S."/>
            <person name="Cochrane G."/>
            <person name="Meng A."/>
            <person name="Brown T."/>
            <person name="Cohen L."/>
        </authorList>
    </citation>
    <scope>NUCLEOTIDE SEQUENCE</scope>
    <source>
        <strain evidence="1">Ras09</strain>
    </source>
</reference>